<evidence type="ECO:0000313" key="2">
    <source>
        <dbReference type="EMBL" id="MFD1510910.1"/>
    </source>
</evidence>
<reference evidence="3" key="1">
    <citation type="journal article" date="2019" name="Int. J. Syst. Evol. Microbiol.">
        <title>The Global Catalogue of Microorganisms (GCM) 10K type strain sequencing project: providing services to taxonomists for standard genome sequencing and annotation.</title>
        <authorList>
            <consortium name="The Broad Institute Genomics Platform"/>
            <consortium name="The Broad Institute Genome Sequencing Center for Infectious Disease"/>
            <person name="Wu L."/>
            <person name="Ma J."/>
        </authorList>
    </citation>
    <scope>NUCLEOTIDE SEQUENCE [LARGE SCALE GENOMIC DNA]</scope>
    <source>
        <strain evidence="3">CGMCC 1.12477</strain>
    </source>
</reference>
<dbReference type="RefSeq" id="WP_379917556.1">
    <property type="nucleotide sequence ID" value="NZ_JBHUDD010000148.1"/>
</dbReference>
<dbReference type="Gene3D" id="3.30.200.20">
    <property type="entry name" value="Phosphorylase Kinase, domain 1"/>
    <property type="match status" value="1"/>
</dbReference>
<accession>A0ABW4EJ47</accession>
<dbReference type="Gene3D" id="3.90.1200.10">
    <property type="match status" value="1"/>
</dbReference>
<gene>
    <name evidence="2" type="ORF">ACFTOW_16115</name>
</gene>
<organism evidence="2 3">
    <name type="scientific">Lacimonas salitolerans</name>
    <dbReference type="NCBI Taxonomy" id="1323750"/>
    <lineage>
        <taxon>Bacteria</taxon>
        <taxon>Pseudomonadati</taxon>
        <taxon>Pseudomonadota</taxon>
        <taxon>Alphaproteobacteria</taxon>
        <taxon>Rhodobacterales</taxon>
        <taxon>Paracoccaceae</taxon>
        <taxon>Lacimonas</taxon>
    </lineage>
</organism>
<dbReference type="Proteomes" id="UP001597186">
    <property type="component" value="Unassembled WGS sequence"/>
</dbReference>
<dbReference type="CDD" id="cd05154">
    <property type="entry name" value="ACAD10_11_N-like"/>
    <property type="match status" value="1"/>
</dbReference>
<dbReference type="EMBL" id="JBHUDD010000148">
    <property type="protein sequence ID" value="MFD1510910.1"/>
    <property type="molecule type" value="Genomic_DNA"/>
</dbReference>
<comment type="caution">
    <text evidence="2">The sequence shown here is derived from an EMBL/GenBank/DDBJ whole genome shotgun (WGS) entry which is preliminary data.</text>
</comment>
<name>A0ABW4EJ47_9RHOB</name>
<dbReference type="PANTHER" id="PTHR47829:SF1">
    <property type="entry name" value="HAD FAMILY PHOSPHATASE"/>
    <property type="match status" value="1"/>
</dbReference>
<sequence>MAAQPDFDPARLEPVLGGPVHLAPVSGGQSNPTWFVTCNGRKLVLRKKPLGATVDSAHAIDREYRVIAALQDSPVPVPRLVLYEADTDVIGTPFYVMERIAGEVSDTTDLPGLDPADRRAVHLDAARILAHLHTQDVQALGLQDFGRPSAYYERQVRRWRGQWQALEGRQDATLDALGDWFAANIPPENPAAIVHGDYRIGNVMFARDPARIAGVLDWELSTLGDPLADLAHWSMFYDLRPEQMGGLAGLDLAALGLPDRAEFMDAYHAAGGCPAPLGVFHRAFALFRMAVICEGITARADAGHAANADARAIGALAHGFARLADKLLSSDKSDIP</sequence>
<dbReference type="SUPFAM" id="SSF56112">
    <property type="entry name" value="Protein kinase-like (PK-like)"/>
    <property type="match status" value="1"/>
</dbReference>
<protein>
    <submittedName>
        <fullName evidence="2">Phosphotransferase family protein</fullName>
    </submittedName>
</protein>
<dbReference type="InterPro" id="IPR052898">
    <property type="entry name" value="ACAD10-like"/>
</dbReference>
<keyword evidence="3" id="KW-1185">Reference proteome</keyword>
<evidence type="ECO:0000313" key="3">
    <source>
        <dbReference type="Proteomes" id="UP001597186"/>
    </source>
</evidence>
<dbReference type="InterPro" id="IPR011009">
    <property type="entry name" value="Kinase-like_dom_sf"/>
</dbReference>
<proteinExistence type="predicted"/>
<evidence type="ECO:0000259" key="1">
    <source>
        <dbReference type="Pfam" id="PF01636"/>
    </source>
</evidence>
<feature type="domain" description="Aminoglycoside phosphotransferase" evidence="1">
    <location>
        <begin position="22"/>
        <end position="245"/>
    </location>
</feature>
<dbReference type="PANTHER" id="PTHR47829">
    <property type="entry name" value="HYDROLASE, PUTATIVE (AFU_ORTHOLOGUE AFUA_1G12880)-RELATED"/>
    <property type="match status" value="1"/>
</dbReference>
<dbReference type="InterPro" id="IPR041726">
    <property type="entry name" value="ACAD10_11_N"/>
</dbReference>
<dbReference type="InterPro" id="IPR002575">
    <property type="entry name" value="Aminoglycoside_PTrfase"/>
</dbReference>
<dbReference type="Pfam" id="PF01636">
    <property type="entry name" value="APH"/>
    <property type="match status" value="1"/>
</dbReference>